<dbReference type="PROSITE" id="PS51257">
    <property type="entry name" value="PROKAR_LIPOPROTEIN"/>
    <property type="match status" value="1"/>
</dbReference>
<dbReference type="Pfam" id="PF04170">
    <property type="entry name" value="NlpE"/>
    <property type="match status" value="1"/>
</dbReference>
<keyword evidence="2" id="KW-1185">Reference proteome</keyword>
<reference evidence="1 2" key="1">
    <citation type="submission" date="2018-09" db="EMBL/GenBank/DDBJ databases">
        <title>Genomic Encyclopedia of Type Strains, Phase III (KMG-III): the genomes of soil and plant-associated and newly described type strains.</title>
        <authorList>
            <person name="Whitman W."/>
        </authorList>
    </citation>
    <scope>NUCLEOTIDE SEQUENCE [LARGE SCALE GENOMIC DNA]</scope>
    <source>
        <strain evidence="1 2">CECT 7938</strain>
    </source>
</reference>
<proteinExistence type="predicted"/>
<evidence type="ECO:0000313" key="2">
    <source>
        <dbReference type="Proteomes" id="UP000286246"/>
    </source>
</evidence>
<name>A0A420BJP9_SPHD1</name>
<dbReference type="AlphaFoldDB" id="A0A420BJP9"/>
<organism evidence="1 2">
    <name type="scientific">Sphingobacterium detergens</name>
    <dbReference type="NCBI Taxonomy" id="1145106"/>
    <lineage>
        <taxon>Bacteria</taxon>
        <taxon>Pseudomonadati</taxon>
        <taxon>Bacteroidota</taxon>
        <taxon>Sphingobacteriia</taxon>
        <taxon>Sphingobacteriales</taxon>
        <taxon>Sphingobacteriaceae</taxon>
        <taxon>Sphingobacterium</taxon>
    </lineage>
</organism>
<gene>
    <name evidence="1" type="ORF">DFQ12_1875</name>
</gene>
<dbReference type="RefSeq" id="WP_120258605.1">
    <property type="nucleotide sequence ID" value="NZ_RAPY01000001.1"/>
</dbReference>
<dbReference type="Gene3D" id="2.40.128.640">
    <property type="match status" value="1"/>
</dbReference>
<dbReference type="OrthoDB" id="5348860at2"/>
<evidence type="ECO:0000313" key="1">
    <source>
        <dbReference type="EMBL" id="RKE57001.1"/>
    </source>
</evidence>
<dbReference type="Proteomes" id="UP000286246">
    <property type="component" value="Unassembled WGS sequence"/>
</dbReference>
<protein>
    <submittedName>
        <fullName evidence="1">NlpE-like protein</fullName>
    </submittedName>
</protein>
<comment type="caution">
    <text evidence="1">The sequence shown here is derived from an EMBL/GenBank/DDBJ whole genome shotgun (WGS) entry which is preliminary data.</text>
</comment>
<dbReference type="EMBL" id="RAPY01000001">
    <property type="protein sequence ID" value="RKE57001.1"/>
    <property type="molecule type" value="Genomic_DNA"/>
</dbReference>
<dbReference type="InterPro" id="IPR007298">
    <property type="entry name" value="Cu-R_lipoprotein_NlpE"/>
</dbReference>
<accession>A0A420BJP9</accession>
<sequence length="163" mass="18031">MNKIFHFFFVGMTTITISSCQNSGKTSTSTAIDTAAMTDTLSAANKTTQSTAIPAIQTRYTGTVPCADCEGIKTVLTLVNETYSLEETYLGKSDQAIQSKGPMLIERGYEKDNDATLYILNPDSDTEKRYFVRLTAQPGKLIMLDKDQKIINSKLNYTLSEEK</sequence>